<protein>
    <submittedName>
        <fullName evidence="2">PiggyBac transposable element-derived protein 4-like</fullName>
    </submittedName>
</protein>
<dbReference type="EMBL" id="VUJU01016369">
    <property type="protein sequence ID" value="KAF0689210.1"/>
    <property type="molecule type" value="Genomic_DNA"/>
</dbReference>
<sequence length="139" mass="16017">MSRNRFELILSVLHVSDNSKAPPNNRLYKIQPLVEILGNKYNNALIPEKNLCIDESMVPFLGRLSFRQYIANKRHRYGVKIFKLCTRDFYTSQYKIYAGKEAVPGQWCPRGSQSGSIEPDIFRVGVFKLGNISTSQHMF</sequence>
<reference evidence="2 3" key="1">
    <citation type="submission" date="2019-08" db="EMBL/GenBank/DDBJ databases">
        <title>Whole genome of Aphis craccivora.</title>
        <authorList>
            <person name="Voronova N.V."/>
            <person name="Shulinski R.S."/>
            <person name="Bandarenka Y.V."/>
            <person name="Zhorov D.G."/>
            <person name="Warner D."/>
        </authorList>
    </citation>
    <scope>NUCLEOTIDE SEQUENCE [LARGE SCALE GENOMIC DNA]</scope>
    <source>
        <strain evidence="2">180601</strain>
        <tissue evidence="2">Whole Body</tissue>
    </source>
</reference>
<gene>
    <name evidence="2" type="ORF">FWK35_00038865</name>
</gene>
<dbReference type="InterPro" id="IPR029526">
    <property type="entry name" value="PGBD"/>
</dbReference>
<accession>A0A6G0VKG9</accession>
<name>A0A6G0VKG9_APHCR</name>
<dbReference type="Proteomes" id="UP000478052">
    <property type="component" value="Unassembled WGS sequence"/>
</dbReference>
<comment type="caution">
    <text evidence="2">The sequence shown here is derived from an EMBL/GenBank/DDBJ whole genome shotgun (WGS) entry which is preliminary data.</text>
</comment>
<organism evidence="2 3">
    <name type="scientific">Aphis craccivora</name>
    <name type="common">Cowpea aphid</name>
    <dbReference type="NCBI Taxonomy" id="307492"/>
    <lineage>
        <taxon>Eukaryota</taxon>
        <taxon>Metazoa</taxon>
        <taxon>Ecdysozoa</taxon>
        <taxon>Arthropoda</taxon>
        <taxon>Hexapoda</taxon>
        <taxon>Insecta</taxon>
        <taxon>Pterygota</taxon>
        <taxon>Neoptera</taxon>
        <taxon>Paraneoptera</taxon>
        <taxon>Hemiptera</taxon>
        <taxon>Sternorrhyncha</taxon>
        <taxon>Aphidomorpha</taxon>
        <taxon>Aphidoidea</taxon>
        <taxon>Aphididae</taxon>
        <taxon>Aphidini</taxon>
        <taxon>Aphis</taxon>
        <taxon>Aphis</taxon>
    </lineage>
</organism>
<proteinExistence type="predicted"/>
<dbReference type="AlphaFoldDB" id="A0A6G0VKG9"/>
<feature type="domain" description="PiggyBac transposable element-derived protein" evidence="1">
    <location>
        <begin position="1"/>
        <end position="102"/>
    </location>
</feature>
<dbReference type="Pfam" id="PF13843">
    <property type="entry name" value="DDE_Tnp_1_7"/>
    <property type="match status" value="1"/>
</dbReference>
<evidence type="ECO:0000259" key="1">
    <source>
        <dbReference type="Pfam" id="PF13843"/>
    </source>
</evidence>
<dbReference type="OrthoDB" id="6615256at2759"/>
<keyword evidence="3" id="KW-1185">Reference proteome</keyword>
<dbReference type="PANTHER" id="PTHR46599:SF3">
    <property type="entry name" value="PIGGYBAC TRANSPOSABLE ELEMENT-DERIVED PROTEIN 4"/>
    <property type="match status" value="1"/>
</dbReference>
<dbReference type="PANTHER" id="PTHR46599">
    <property type="entry name" value="PIGGYBAC TRANSPOSABLE ELEMENT-DERIVED PROTEIN 4"/>
    <property type="match status" value="1"/>
</dbReference>
<evidence type="ECO:0000313" key="3">
    <source>
        <dbReference type="Proteomes" id="UP000478052"/>
    </source>
</evidence>
<evidence type="ECO:0000313" key="2">
    <source>
        <dbReference type="EMBL" id="KAF0689210.1"/>
    </source>
</evidence>